<organism evidence="5 6">
    <name type="scientific">Mucilaginibacter frigoritolerans</name>
    <dbReference type="NCBI Taxonomy" id="652788"/>
    <lineage>
        <taxon>Bacteria</taxon>
        <taxon>Pseudomonadati</taxon>
        <taxon>Bacteroidota</taxon>
        <taxon>Sphingobacteriia</taxon>
        <taxon>Sphingobacteriales</taxon>
        <taxon>Sphingobacteriaceae</taxon>
        <taxon>Mucilaginibacter</taxon>
    </lineage>
</organism>
<keyword evidence="3" id="KW-0804">Transcription</keyword>
<dbReference type="InterPro" id="IPR000835">
    <property type="entry name" value="HTH_MarR-typ"/>
</dbReference>
<evidence type="ECO:0000256" key="1">
    <source>
        <dbReference type="ARBA" id="ARBA00023015"/>
    </source>
</evidence>
<dbReference type="EMBL" id="VLLI01000004">
    <property type="protein sequence ID" value="TWJ01473.1"/>
    <property type="molecule type" value="Genomic_DNA"/>
</dbReference>
<feature type="domain" description="HTH marR-type" evidence="4">
    <location>
        <begin position="7"/>
        <end position="141"/>
    </location>
</feature>
<dbReference type="Proteomes" id="UP000317010">
    <property type="component" value="Unassembled WGS sequence"/>
</dbReference>
<dbReference type="SMART" id="SM00347">
    <property type="entry name" value="HTH_MARR"/>
    <property type="match status" value="1"/>
</dbReference>
<dbReference type="GO" id="GO:0003700">
    <property type="term" value="F:DNA-binding transcription factor activity"/>
    <property type="evidence" value="ECO:0007669"/>
    <property type="project" value="InterPro"/>
</dbReference>
<dbReference type="CDD" id="cd00090">
    <property type="entry name" value="HTH_ARSR"/>
    <property type="match status" value="1"/>
</dbReference>
<dbReference type="AlphaFoldDB" id="A0A562U6N4"/>
<comment type="caution">
    <text evidence="5">The sequence shown here is derived from an EMBL/GenBank/DDBJ whole genome shotgun (WGS) entry which is preliminary data.</text>
</comment>
<dbReference type="InterPro" id="IPR011991">
    <property type="entry name" value="ArsR-like_HTH"/>
</dbReference>
<reference evidence="5 6" key="1">
    <citation type="submission" date="2019-07" db="EMBL/GenBank/DDBJ databases">
        <title>Genomic Encyclopedia of Archaeal and Bacterial Type Strains, Phase II (KMG-II): from individual species to whole genera.</title>
        <authorList>
            <person name="Goeker M."/>
        </authorList>
    </citation>
    <scope>NUCLEOTIDE SEQUENCE [LARGE SCALE GENOMIC DNA]</scope>
    <source>
        <strain evidence="5 6">ATCC BAA-1854</strain>
    </source>
</reference>
<sequence length="152" mass="17217">MEKYEAPKVLPKLVYLLKRSLEDWIETGLCCSCSTDFNKAQLPLFMSIGTNGISNSKLASNLNVSKQAASKVIKELEELDLVRSEKCSTDGRSMLLSLTDNGIQLYNHISNQMQELEKEYKKIVGTKNYETAIDVMQKLINYHEEHAKIALN</sequence>
<proteinExistence type="predicted"/>
<accession>A0A562U6N4</accession>
<dbReference type="PANTHER" id="PTHR42756:SF1">
    <property type="entry name" value="TRANSCRIPTIONAL REPRESSOR OF EMRAB OPERON"/>
    <property type="match status" value="1"/>
</dbReference>
<dbReference type="Gene3D" id="1.10.10.10">
    <property type="entry name" value="Winged helix-like DNA-binding domain superfamily/Winged helix DNA-binding domain"/>
    <property type="match status" value="1"/>
</dbReference>
<dbReference type="PANTHER" id="PTHR42756">
    <property type="entry name" value="TRANSCRIPTIONAL REGULATOR, MARR"/>
    <property type="match status" value="1"/>
</dbReference>
<evidence type="ECO:0000256" key="2">
    <source>
        <dbReference type="ARBA" id="ARBA00023125"/>
    </source>
</evidence>
<dbReference type="PROSITE" id="PS01117">
    <property type="entry name" value="HTH_MARR_1"/>
    <property type="match status" value="1"/>
</dbReference>
<dbReference type="InterPro" id="IPR036390">
    <property type="entry name" value="WH_DNA-bd_sf"/>
</dbReference>
<keyword evidence="2 5" id="KW-0238">DNA-binding</keyword>
<name>A0A562U6N4_9SPHI</name>
<gene>
    <name evidence="5" type="ORF">JN11_01624</name>
</gene>
<keyword evidence="1" id="KW-0805">Transcription regulation</keyword>
<evidence type="ECO:0000313" key="6">
    <source>
        <dbReference type="Proteomes" id="UP000317010"/>
    </source>
</evidence>
<evidence type="ECO:0000313" key="5">
    <source>
        <dbReference type="EMBL" id="TWJ01473.1"/>
    </source>
</evidence>
<dbReference type="SUPFAM" id="SSF46785">
    <property type="entry name" value="Winged helix' DNA-binding domain"/>
    <property type="match status" value="1"/>
</dbReference>
<dbReference type="GO" id="GO:0003677">
    <property type="term" value="F:DNA binding"/>
    <property type="evidence" value="ECO:0007669"/>
    <property type="project" value="UniProtKB-KW"/>
</dbReference>
<dbReference type="OrthoDB" id="793057at2"/>
<keyword evidence="6" id="KW-1185">Reference proteome</keyword>
<dbReference type="Pfam" id="PF12802">
    <property type="entry name" value="MarR_2"/>
    <property type="match status" value="1"/>
</dbReference>
<dbReference type="PROSITE" id="PS50995">
    <property type="entry name" value="HTH_MARR_2"/>
    <property type="match status" value="1"/>
</dbReference>
<protein>
    <submittedName>
        <fullName evidence="5">DNA-binding MarR family transcriptional regulator</fullName>
    </submittedName>
</protein>
<dbReference type="InterPro" id="IPR023187">
    <property type="entry name" value="Tscrpt_reg_MarR-type_CS"/>
</dbReference>
<evidence type="ECO:0000259" key="4">
    <source>
        <dbReference type="PROSITE" id="PS50995"/>
    </source>
</evidence>
<evidence type="ECO:0000256" key="3">
    <source>
        <dbReference type="ARBA" id="ARBA00023163"/>
    </source>
</evidence>
<dbReference type="RefSeq" id="WP_144911461.1">
    <property type="nucleotide sequence ID" value="NZ_VLLI01000004.1"/>
</dbReference>
<dbReference type="InterPro" id="IPR036388">
    <property type="entry name" value="WH-like_DNA-bd_sf"/>
</dbReference>